<protein>
    <recommendedName>
        <fullName evidence="3">SEC7 domain-containing protein</fullName>
    </recommendedName>
</protein>
<dbReference type="eggNOG" id="COG5307">
    <property type="taxonomic scope" value="Bacteria"/>
</dbReference>
<dbReference type="EMBL" id="CP003338">
    <property type="protein sequence ID" value="AFC71344.1"/>
    <property type="molecule type" value="Genomic_DNA"/>
</dbReference>
<dbReference type="InterPro" id="IPR023394">
    <property type="entry name" value="Sec7_C_sf"/>
</dbReference>
<dbReference type="STRING" id="1105110.MC5_05290"/>
<dbReference type="Proteomes" id="UP000007589">
    <property type="component" value="Chromosome"/>
</dbReference>
<dbReference type="OrthoDB" id="7161002at2"/>
<dbReference type="Pfam" id="PF18248">
    <property type="entry name" value="RalF_SCD"/>
    <property type="match status" value="1"/>
</dbReference>
<feature type="domain" description="SEC7" evidence="3">
    <location>
        <begin position="4"/>
        <end position="188"/>
    </location>
</feature>
<organism evidence="4 5">
    <name type="scientific">Rickettsia australis (strain Cutlack)</name>
    <dbReference type="NCBI Taxonomy" id="1105110"/>
    <lineage>
        <taxon>Bacteria</taxon>
        <taxon>Pseudomonadati</taxon>
        <taxon>Pseudomonadota</taxon>
        <taxon>Alphaproteobacteria</taxon>
        <taxon>Rickettsiales</taxon>
        <taxon>Rickettsiaceae</taxon>
        <taxon>Rickettsieae</taxon>
        <taxon>Rickettsia</taxon>
        <taxon>spotted fever group</taxon>
    </lineage>
</organism>
<dbReference type="InterPro" id="IPR000904">
    <property type="entry name" value="Sec7_dom"/>
</dbReference>
<proteinExistence type="predicted"/>
<evidence type="ECO:0000256" key="2">
    <source>
        <dbReference type="SAM" id="MobiDB-lite"/>
    </source>
</evidence>
<accession>H8K7V1</accession>
<dbReference type="GO" id="GO:0032012">
    <property type="term" value="P:regulation of ARF protein signal transduction"/>
    <property type="evidence" value="ECO:0007669"/>
    <property type="project" value="InterPro"/>
</dbReference>
<feature type="compositionally biased region" description="Low complexity" evidence="2">
    <location>
        <begin position="537"/>
        <end position="548"/>
    </location>
</feature>
<dbReference type="SUPFAM" id="SSF118104">
    <property type="entry name" value="RalF, C-terminal domain"/>
    <property type="match status" value="1"/>
</dbReference>
<dbReference type="InterPro" id="IPR038075">
    <property type="entry name" value="RalF_C_sf"/>
</dbReference>
<feature type="compositionally biased region" description="Pro residues" evidence="2">
    <location>
        <begin position="581"/>
        <end position="600"/>
    </location>
</feature>
<dbReference type="SUPFAM" id="SSF48425">
    <property type="entry name" value="Sec7 domain"/>
    <property type="match status" value="1"/>
</dbReference>
<dbReference type="KEGG" id="rau:MC5_05290"/>
<dbReference type="PROSITE" id="PS50190">
    <property type="entry name" value="SEC7"/>
    <property type="match status" value="1"/>
</dbReference>
<sequence length="646" mass="73025">MDSLVKNAVMKLFNDKPKSGIVRIKQWCADNNKDFAEETAKFFYEEKSNLNLECVGDYLGTDGGDNKKVLESFTKQFNFKEKDYLESLRGFLQSFKLPGEAQKIDRLVESFGTNYYEQNLNGEIKSKDAAYILAYQTIMLNTDLHNPSIAEPKKMTLEQLKNNLKGTNESQNFNDNFLKKIYAGIKAKPFVLNFVDSSPGYEIDNISSQNDQTFKKLNKFLKETRNIQDSFSKLQNNNLTAEFKNPKTLLNKFTGYEGSVIVKDEKGGKAAIQVYTPSVFSRWFLGEKSKIIIQPLSEEGKQPSEQSLKLAAQITASFDTKVTSIKATYDYLKEDLKSRYENIINPKQELERASSIAELHKNIKEITAIVQQTNQQIPEKPLASKESFEDLTQAEIGIKPVEILIKSSSQPVEKPKFNSFIEELAWKSVQRKQNIDTPISQNKEPKIQTDNHAKILEELKQKQKELEDKKKGLEEKKSNSNITREERWKIVAELESINNQFKAIEKVYNTINSAADREKKFDNKNNPASPTKGEPTAADLQQQGALAAIKRMKEEKIKQQQAEAVNQSSKNTPTMPSGTIPVPPPMPGSGLPVSPPPPSIPNIVKKEAKDIGKQIPQEGDKHKEGLAKAMEAQRKKIEQQNSGRGM</sequence>
<feature type="compositionally biased region" description="Basic and acidic residues" evidence="2">
    <location>
        <begin position="604"/>
        <end position="625"/>
    </location>
</feature>
<dbReference type="RefSeq" id="WP_014412868.1">
    <property type="nucleotide sequence ID" value="NC_017058.1"/>
</dbReference>
<dbReference type="HOGENOM" id="CLU_028112_0_0_5"/>
<dbReference type="PANTHER" id="PTHR10663">
    <property type="entry name" value="GUANYL-NUCLEOTIDE EXCHANGE FACTOR"/>
    <property type="match status" value="1"/>
</dbReference>
<dbReference type="GO" id="GO:0005085">
    <property type="term" value="F:guanyl-nucleotide exchange factor activity"/>
    <property type="evidence" value="ECO:0007669"/>
    <property type="project" value="InterPro"/>
</dbReference>
<dbReference type="InterPro" id="IPR035999">
    <property type="entry name" value="Sec7_dom_sf"/>
</dbReference>
<dbReference type="Gene3D" id="1.10.220.20">
    <property type="match status" value="1"/>
</dbReference>
<evidence type="ECO:0000313" key="5">
    <source>
        <dbReference type="Proteomes" id="UP000007589"/>
    </source>
</evidence>
<dbReference type="Pfam" id="PF01369">
    <property type="entry name" value="Sec7"/>
    <property type="match status" value="1"/>
</dbReference>
<dbReference type="InterPro" id="IPR040917">
    <property type="entry name" value="RalF_SCD"/>
</dbReference>
<reference evidence="5" key="1">
    <citation type="submission" date="2012-02" db="EMBL/GenBank/DDBJ databases">
        <title>Complete genome sequence of Rickettsia australis strain Cutlack.</title>
        <authorList>
            <person name="Johnson S.L."/>
            <person name="Munk A.C."/>
            <person name="Han S."/>
            <person name="Bruce D.C."/>
            <person name="Dasch G.A."/>
        </authorList>
    </citation>
    <scope>NUCLEOTIDE SEQUENCE [LARGE SCALE GENOMIC DNA]</scope>
    <source>
        <strain evidence="5">Cutlack</strain>
    </source>
</reference>
<dbReference type="SMART" id="SM00222">
    <property type="entry name" value="Sec7"/>
    <property type="match status" value="1"/>
</dbReference>
<dbReference type="AlphaFoldDB" id="H8K7V1"/>
<dbReference type="Gene3D" id="3.30.310.140">
    <property type="entry name" value="sec7 domains"/>
    <property type="match status" value="1"/>
</dbReference>
<feature type="region of interest" description="Disordered" evidence="2">
    <location>
        <begin position="515"/>
        <end position="625"/>
    </location>
</feature>
<dbReference type="Gene3D" id="1.10.1000.11">
    <property type="entry name" value="Arf Nucleotide-binding Site Opener,domain 2"/>
    <property type="match status" value="1"/>
</dbReference>
<evidence type="ECO:0000313" key="4">
    <source>
        <dbReference type="EMBL" id="AFC71344.1"/>
    </source>
</evidence>
<dbReference type="NCBIfam" id="NF038045">
    <property type="entry name" value="GEF_RalF"/>
    <property type="match status" value="1"/>
</dbReference>
<name>H8K7V1_RICAC</name>
<evidence type="ECO:0000256" key="1">
    <source>
        <dbReference type="SAM" id="Coils"/>
    </source>
</evidence>
<feature type="coiled-coil region" evidence="1">
    <location>
        <begin position="449"/>
        <end position="483"/>
    </location>
</feature>
<dbReference type="CDD" id="cd00171">
    <property type="entry name" value="Sec7"/>
    <property type="match status" value="1"/>
</dbReference>
<keyword evidence="5" id="KW-1185">Reference proteome</keyword>
<evidence type="ECO:0000259" key="3">
    <source>
        <dbReference type="PROSITE" id="PS50190"/>
    </source>
</evidence>
<gene>
    <name evidence="4" type="ordered locus">MC5_05290</name>
</gene>
<feature type="compositionally biased region" description="Polar residues" evidence="2">
    <location>
        <begin position="559"/>
        <end position="572"/>
    </location>
</feature>
<keyword evidence="1" id="KW-0175">Coiled coil</keyword>